<reference evidence="1 2" key="1">
    <citation type="submission" date="2019-04" db="EMBL/GenBank/DDBJ databases">
        <title>Chromosome genome assembly for Takifugu flavidus.</title>
        <authorList>
            <person name="Xiao S."/>
        </authorList>
    </citation>
    <scope>NUCLEOTIDE SEQUENCE [LARGE SCALE GENOMIC DNA]</scope>
    <source>
        <strain evidence="1">HTHZ2018</strain>
        <tissue evidence="1">Muscle</tissue>
    </source>
</reference>
<dbReference type="EMBL" id="RHFK02000015">
    <property type="protein sequence ID" value="TWW64884.1"/>
    <property type="molecule type" value="Genomic_DNA"/>
</dbReference>
<evidence type="ECO:0000313" key="1">
    <source>
        <dbReference type="EMBL" id="TWW64884.1"/>
    </source>
</evidence>
<dbReference type="AlphaFoldDB" id="A0A5C6NBQ7"/>
<proteinExistence type="predicted"/>
<gene>
    <name evidence="1" type="ORF">D4764_22G0005310</name>
</gene>
<protein>
    <submittedName>
        <fullName evidence="1">Uncharacterized protein</fullName>
    </submittedName>
</protein>
<sequence>MRSTNFLVLTFYGTLKKTTPLAENSRSSCCHKSIEENPRELWQQMNDHRLVQLSEDAKPQSALCAQWDPGNTAGPGLVKAGSTPNTLAVRACFQPYKRTRQVGTVDFLFTCRLFVSSKSHQELSSRYAPILKKVRGHLVLEPEGEAGAHTWCVLCKECVFVGVKVSGGVKVRQMALTVGIQYGRPRASRELQKHA</sequence>
<dbReference type="Proteomes" id="UP000324091">
    <property type="component" value="Chromosome 22"/>
</dbReference>
<evidence type="ECO:0000313" key="2">
    <source>
        <dbReference type="Proteomes" id="UP000324091"/>
    </source>
</evidence>
<accession>A0A5C6NBQ7</accession>
<name>A0A5C6NBQ7_9TELE</name>
<keyword evidence="2" id="KW-1185">Reference proteome</keyword>
<comment type="caution">
    <text evidence="1">The sequence shown here is derived from an EMBL/GenBank/DDBJ whole genome shotgun (WGS) entry which is preliminary data.</text>
</comment>
<organism evidence="1 2">
    <name type="scientific">Takifugu flavidus</name>
    <name type="common">sansaifugu</name>
    <dbReference type="NCBI Taxonomy" id="433684"/>
    <lineage>
        <taxon>Eukaryota</taxon>
        <taxon>Metazoa</taxon>
        <taxon>Chordata</taxon>
        <taxon>Craniata</taxon>
        <taxon>Vertebrata</taxon>
        <taxon>Euteleostomi</taxon>
        <taxon>Actinopterygii</taxon>
        <taxon>Neopterygii</taxon>
        <taxon>Teleostei</taxon>
        <taxon>Neoteleostei</taxon>
        <taxon>Acanthomorphata</taxon>
        <taxon>Eupercaria</taxon>
        <taxon>Tetraodontiformes</taxon>
        <taxon>Tetradontoidea</taxon>
        <taxon>Tetraodontidae</taxon>
        <taxon>Takifugu</taxon>
    </lineage>
</organism>